<dbReference type="InterPro" id="IPR050432">
    <property type="entry name" value="FAD-linked_Oxidoreductases_BP"/>
</dbReference>
<gene>
    <name evidence="3" type="ORF">DL762_001122</name>
</gene>
<evidence type="ECO:0000313" key="4">
    <source>
        <dbReference type="Proteomes" id="UP000294003"/>
    </source>
</evidence>
<dbReference type="Proteomes" id="UP000294003">
    <property type="component" value="Unassembled WGS sequence"/>
</dbReference>
<sequence>MLSTVGGKLVATVPIASPCHDTFPGVGFDAGLCAQIQADWARPELHDRTAHSPMAAFFANLNCDPFTPRHAQCVLGTYVPYAVNASGASDYRETIAFDKKHNIRLVICNTSHDYMGKSTGPGLGGPGSSGCEGLAVVEGDCPTVSIAGSYTQGGGTSSLGSKFGLAADRVLEWEVITGKGELLTTTPRQNSDLYWALAGGGGGTYGVVLSMTVKLHSNMPTAGATLSFTESSDAYWDIVQAFLLNLPEVLDTGATLYWLVLPGDMLLMPQSYFPGGTSQDLERLLQPALQALDKIFASTAFQDAYHGSNPEMNITELNLGGRLIPRSLVASDSSVASLTGAIKSIISKGGILAGVSMDISRPPTSSNAVHQGWCEALFLAVLGTVYDRYDMTANIMGQQTVTKVLVPTLEDITPGGAAYLNEAEFNQPNWQRVFYGTGYPRL</sequence>
<organism evidence="3 4">
    <name type="scientific">Monosporascus cannonballus</name>
    <dbReference type="NCBI Taxonomy" id="155416"/>
    <lineage>
        <taxon>Eukaryota</taxon>
        <taxon>Fungi</taxon>
        <taxon>Dikarya</taxon>
        <taxon>Ascomycota</taxon>
        <taxon>Pezizomycotina</taxon>
        <taxon>Sordariomycetes</taxon>
        <taxon>Xylariomycetidae</taxon>
        <taxon>Xylariales</taxon>
        <taxon>Xylariales incertae sedis</taxon>
        <taxon>Monosporascus</taxon>
    </lineage>
</organism>
<accession>A0ABY0HJS9</accession>
<comment type="similarity">
    <text evidence="1">Belongs to the oxygen-dependent FAD-linked oxidoreductase family.</text>
</comment>
<proteinExistence type="inferred from homology"/>
<dbReference type="SUPFAM" id="SSF56176">
    <property type="entry name" value="FAD-binding/transporter-associated domain-like"/>
    <property type="match status" value="1"/>
</dbReference>
<dbReference type="InterPro" id="IPR016169">
    <property type="entry name" value="FAD-bd_PCMH_sub2"/>
</dbReference>
<comment type="caution">
    <text evidence="3">The sequence shown here is derived from an EMBL/GenBank/DDBJ whole genome shotgun (WGS) entry which is preliminary data.</text>
</comment>
<dbReference type="InterPro" id="IPR036318">
    <property type="entry name" value="FAD-bd_PCMH-like_sf"/>
</dbReference>
<evidence type="ECO:0000313" key="3">
    <source>
        <dbReference type="EMBL" id="RYO93423.1"/>
    </source>
</evidence>
<evidence type="ECO:0000256" key="1">
    <source>
        <dbReference type="ARBA" id="ARBA00005466"/>
    </source>
</evidence>
<evidence type="ECO:0008006" key="5">
    <source>
        <dbReference type="Google" id="ProtNLM"/>
    </source>
</evidence>
<dbReference type="Gene3D" id="3.40.462.20">
    <property type="match status" value="1"/>
</dbReference>
<dbReference type="Gene3D" id="3.30.465.10">
    <property type="match status" value="1"/>
</dbReference>
<keyword evidence="4" id="KW-1185">Reference proteome</keyword>
<name>A0ABY0HJS9_9PEZI</name>
<dbReference type="PANTHER" id="PTHR13878:SF91">
    <property type="entry name" value="FAD BINDING DOMAIN PROTEIN (AFU_ORTHOLOGUE AFUA_6G12070)-RELATED"/>
    <property type="match status" value="1"/>
</dbReference>
<reference evidence="3 4" key="1">
    <citation type="submission" date="2018-06" db="EMBL/GenBank/DDBJ databases">
        <title>Complete Genomes of Monosporascus.</title>
        <authorList>
            <person name="Robinson A.J."/>
            <person name="Natvig D.O."/>
        </authorList>
    </citation>
    <scope>NUCLEOTIDE SEQUENCE [LARGE SCALE GENOMIC DNA]</scope>
    <source>
        <strain evidence="3 4">CBS 609.92</strain>
    </source>
</reference>
<evidence type="ECO:0000256" key="2">
    <source>
        <dbReference type="ARBA" id="ARBA00023002"/>
    </source>
</evidence>
<dbReference type="EMBL" id="QJNS01000018">
    <property type="protein sequence ID" value="RYO93423.1"/>
    <property type="molecule type" value="Genomic_DNA"/>
</dbReference>
<protein>
    <recommendedName>
        <fullName evidence="5">FAD-binding PCMH-type domain-containing protein</fullName>
    </recommendedName>
</protein>
<keyword evidence="2" id="KW-0560">Oxidoreductase</keyword>
<dbReference type="PANTHER" id="PTHR13878">
    <property type="entry name" value="GULONOLACTONE OXIDASE"/>
    <property type="match status" value="1"/>
</dbReference>